<evidence type="ECO:0000256" key="1">
    <source>
        <dbReference type="ARBA" id="ARBA00005641"/>
    </source>
</evidence>
<evidence type="ECO:0000256" key="5">
    <source>
        <dbReference type="SAM" id="SignalP"/>
    </source>
</evidence>
<dbReference type="Pfam" id="PF00150">
    <property type="entry name" value="Cellulase"/>
    <property type="match status" value="1"/>
</dbReference>
<dbReference type="Gene3D" id="3.20.20.80">
    <property type="entry name" value="Glycosidases"/>
    <property type="match status" value="1"/>
</dbReference>
<keyword evidence="3 4" id="KW-0326">Glycosidase</keyword>
<dbReference type="PANTHER" id="PTHR31263">
    <property type="entry name" value="CELLULASE FAMILY PROTEIN (AFU_ORTHOLOGUE AFUA_5G14560)"/>
    <property type="match status" value="1"/>
</dbReference>
<evidence type="ECO:0000256" key="3">
    <source>
        <dbReference type="ARBA" id="ARBA00023295"/>
    </source>
</evidence>
<keyword evidence="2 4" id="KW-0378">Hydrolase</keyword>
<comment type="caution">
    <text evidence="7">The sequence shown here is derived from an EMBL/GenBank/DDBJ whole genome shotgun (WGS) entry which is preliminary data.</text>
</comment>
<dbReference type="SUPFAM" id="SSF51445">
    <property type="entry name" value="(Trans)glycosidases"/>
    <property type="match status" value="1"/>
</dbReference>
<dbReference type="AlphaFoldDB" id="A0A438J654"/>
<dbReference type="PANTHER" id="PTHR31263:SF44">
    <property type="entry name" value="OS04G0481200 PROTEIN"/>
    <property type="match status" value="1"/>
</dbReference>
<feature type="domain" description="Glycoside hydrolase family 5" evidence="6">
    <location>
        <begin position="165"/>
        <end position="378"/>
    </location>
</feature>
<sequence length="583" mass="65086">MGKFFFCFFFSFLSILPLPLLKPVVALPLYTNSRWIVDEDGARVKLACVNWPSHLEAVVAEGLSKQPVAMISKKIGSMGFNCVRLTWPLFLATNQSLASLTVRQSFQRLGLLESIAGFQANNPSMVDLPLISAYQVRQYRTLIEKMPRIFGALYKDFDSLKFLLWQAVVSGLADNNVMVILDNHLSKPGWCCSSFDGNGFFGDQYFNPDLWVQGLTRMATMFRGVTNVVGMSLRNELRGPKQNVKDWYRYMQKGAEAVHSANPDVLVIVSGLSYDTDLSFVLKQELELTFTGKLVFEMHWYGFTDGSAWETGSPNQVCGRVVESVMRRGGVLLEKGWPLFVSEFGVDQRGTNVNDNRYLNCFFGLAAELDFDWALWTLVGSYYTREGVIGLEEFYGLLNWNWCEVRNSSFLQRISALQSPFQGPDLSDARPHKVIFHPATGLCIVWKSVFEPLTLGPCPESDAWSYTPQKTLIMKETYFCLQADGPGNPGKLGIICTEPGSKWESISDSKMHLSTKLGDGTTVCLDIDSSNNIVTNACKCLSGDNKCDPGSQWFKIVNATNISTRPPIQISSNLDLNGAEHAS</sequence>
<dbReference type="Proteomes" id="UP000288805">
    <property type="component" value="Unassembled WGS sequence"/>
</dbReference>
<protein>
    <recommendedName>
        <fullName evidence="6">Glycoside hydrolase family 5 domain-containing protein</fullName>
    </recommendedName>
</protein>
<evidence type="ECO:0000259" key="6">
    <source>
        <dbReference type="Pfam" id="PF00150"/>
    </source>
</evidence>
<proteinExistence type="inferred from homology"/>
<comment type="similarity">
    <text evidence="1 4">Belongs to the glycosyl hydrolase 5 (cellulase A) family.</text>
</comment>
<evidence type="ECO:0000313" key="8">
    <source>
        <dbReference type="Proteomes" id="UP000288805"/>
    </source>
</evidence>
<evidence type="ECO:0000256" key="4">
    <source>
        <dbReference type="RuleBase" id="RU361153"/>
    </source>
</evidence>
<dbReference type="GO" id="GO:0000272">
    <property type="term" value="P:polysaccharide catabolic process"/>
    <property type="evidence" value="ECO:0007669"/>
    <property type="project" value="InterPro"/>
</dbReference>
<dbReference type="EMBL" id="QGNW01000061">
    <property type="protein sequence ID" value="RVX04443.1"/>
    <property type="molecule type" value="Genomic_DNA"/>
</dbReference>
<evidence type="ECO:0000313" key="7">
    <source>
        <dbReference type="EMBL" id="RVX04443.1"/>
    </source>
</evidence>
<dbReference type="SUPFAM" id="SSF50370">
    <property type="entry name" value="Ricin B-like lectins"/>
    <property type="match status" value="1"/>
</dbReference>
<accession>A0A438J654</accession>
<name>A0A438J654_VITVI</name>
<dbReference type="GO" id="GO:0004553">
    <property type="term" value="F:hydrolase activity, hydrolyzing O-glycosyl compounds"/>
    <property type="evidence" value="ECO:0007669"/>
    <property type="project" value="InterPro"/>
</dbReference>
<keyword evidence="5" id="KW-0732">Signal</keyword>
<gene>
    <name evidence="7" type="ORF">CK203_018410</name>
</gene>
<dbReference type="InterPro" id="IPR001547">
    <property type="entry name" value="Glyco_hydro_5"/>
</dbReference>
<dbReference type="InterPro" id="IPR035992">
    <property type="entry name" value="Ricin_B-like_lectins"/>
</dbReference>
<reference evidence="7 8" key="1">
    <citation type="journal article" date="2018" name="PLoS Genet.">
        <title>Population sequencing reveals clonal diversity and ancestral inbreeding in the grapevine cultivar Chardonnay.</title>
        <authorList>
            <person name="Roach M.J."/>
            <person name="Johnson D.L."/>
            <person name="Bohlmann J."/>
            <person name="van Vuuren H.J."/>
            <person name="Jones S.J."/>
            <person name="Pretorius I.S."/>
            <person name="Schmidt S.A."/>
            <person name="Borneman A.R."/>
        </authorList>
    </citation>
    <scope>NUCLEOTIDE SEQUENCE [LARGE SCALE GENOMIC DNA]</scope>
    <source>
        <strain evidence="8">cv. Chardonnay</strain>
        <tissue evidence="7">Leaf</tissue>
    </source>
</reference>
<dbReference type="InterPro" id="IPR017853">
    <property type="entry name" value="GH"/>
</dbReference>
<evidence type="ECO:0000256" key="2">
    <source>
        <dbReference type="ARBA" id="ARBA00022801"/>
    </source>
</evidence>
<feature type="chain" id="PRO_5019270997" description="Glycoside hydrolase family 5 domain-containing protein" evidence="5">
    <location>
        <begin position="27"/>
        <end position="583"/>
    </location>
</feature>
<organism evidence="7 8">
    <name type="scientific">Vitis vinifera</name>
    <name type="common">Grape</name>
    <dbReference type="NCBI Taxonomy" id="29760"/>
    <lineage>
        <taxon>Eukaryota</taxon>
        <taxon>Viridiplantae</taxon>
        <taxon>Streptophyta</taxon>
        <taxon>Embryophyta</taxon>
        <taxon>Tracheophyta</taxon>
        <taxon>Spermatophyta</taxon>
        <taxon>Magnoliopsida</taxon>
        <taxon>eudicotyledons</taxon>
        <taxon>Gunneridae</taxon>
        <taxon>Pentapetalae</taxon>
        <taxon>rosids</taxon>
        <taxon>Vitales</taxon>
        <taxon>Vitaceae</taxon>
        <taxon>Viteae</taxon>
        <taxon>Vitis</taxon>
    </lineage>
</organism>
<feature type="signal peptide" evidence="5">
    <location>
        <begin position="1"/>
        <end position="26"/>
    </location>
</feature>